<evidence type="ECO:0000313" key="3">
    <source>
        <dbReference type="EMBL" id="EKO38585.1"/>
    </source>
</evidence>
<comment type="caution">
    <text evidence="3">The sequence shown here is derived from an EMBL/GenBank/DDBJ whole genome shotgun (WGS) entry which is preliminary data.</text>
</comment>
<dbReference type="SUPFAM" id="SSF48695">
    <property type="entry name" value="Multiheme cytochromes"/>
    <property type="match status" value="1"/>
</dbReference>
<feature type="chain" id="PRO_5003894355" description="Cytochrome c-552/4 domain-containing protein" evidence="1">
    <location>
        <begin position="30"/>
        <end position="162"/>
    </location>
</feature>
<evidence type="ECO:0000256" key="1">
    <source>
        <dbReference type="SAM" id="SignalP"/>
    </source>
</evidence>
<feature type="domain" description="Cytochrome c-552/4" evidence="2">
    <location>
        <begin position="43"/>
        <end position="116"/>
    </location>
</feature>
<organism evidence="3 4">
    <name type="scientific">Solidesulfovibrio magneticus str. Maddingley MBC34</name>
    <dbReference type="NCBI Taxonomy" id="1206767"/>
    <lineage>
        <taxon>Bacteria</taxon>
        <taxon>Pseudomonadati</taxon>
        <taxon>Thermodesulfobacteriota</taxon>
        <taxon>Desulfovibrionia</taxon>
        <taxon>Desulfovibrionales</taxon>
        <taxon>Desulfovibrionaceae</taxon>
        <taxon>Solidesulfovibrio</taxon>
    </lineage>
</organism>
<keyword evidence="1" id="KW-0732">Signal</keyword>
<sequence length="162" mass="16738">MGRAMLCSRLPALLAALALLAVWGPPAGASDQAKAPRYVGSAVCAGCHPGQYERYRQYSKKAHSSRGVKLMAKGLTPEELASCYGCHTTGYGKPGGFTDFAATPELADAGCEVCHGPGADHVATSDPAAIKGKLTVADCAPCHDDARVHAFGYKPLLQAGAH</sequence>
<dbReference type="Proteomes" id="UP000006272">
    <property type="component" value="Unassembled WGS sequence"/>
</dbReference>
<name>K6GNT1_9BACT</name>
<evidence type="ECO:0000313" key="4">
    <source>
        <dbReference type="Proteomes" id="UP000006272"/>
    </source>
</evidence>
<evidence type="ECO:0000259" key="2">
    <source>
        <dbReference type="Pfam" id="PF13435"/>
    </source>
</evidence>
<accession>K6GNT1</accession>
<dbReference type="InterPro" id="IPR036280">
    <property type="entry name" value="Multihaem_cyt_sf"/>
</dbReference>
<dbReference type="AlphaFoldDB" id="K6GNT1"/>
<dbReference type="PATRIC" id="fig|1206767.3.peg.2661"/>
<feature type="signal peptide" evidence="1">
    <location>
        <begin position="1"/>
        <end position="29"/>
    </location>
</feature>
<dbReference type="InterPro" id="IPR023155">
    <property type="entry name" value="Cyt_c-552/4"/>
</dbReference>
<gene>
    <name evidence="3" type="ORF">B193_2714</name>
</gene>
<dbReference type="EMBL" id="ALAO01000231">
    <property type="protein sequence ID" value="EKO38585.1"/>
    <property type="molecule type" value="Genomic_DNA"/>
</dbReference>
<dbReference type="Gene3D" id="1.10.1130.10">
    <property type="entry name" value="Flavocytochrome C3, Chain A"/>
    <property type="match status" value="1"/>
</dbReference>
<dbReference type="Pfam" id="PF13435">
    <property type="entry name" value="Cytochrome_C554"/>
    <property type="match status" value="1"/>
</dbReference>
<reference evidence="3 4" key="1">
    <citation type="submission" date="2012-07" db="EMBL/GenBank/DDBJ databases">
        <title>Draft genome sequence of Desulfovibrio magneticus str. Maddingley MBC34 obtained from a metagenomic sequence of a methanogenic enrichment isolated from coal-seam formation water in Victoria, Australia.</title>
        <authorList>
            <person name="Greenfield P."/>
            <person name="Hendry P."/>
            <person name="Li D."/>
            <person name="Rosewarne C.P."/>
            <person name="Tran-Dinh N."/>
            <person name="Elbourne L.D.H."/>
            <person name="Paulsen I.T."/>
            <person name="Midgley D.J."/>
        </authorList>
    </citation>
    <scope>NUCLEOTIDE SEQUENCE [LARGE SCALE GENOMIC DNA]</scope>
    <source>
        <strain evidence="4">Maddingley MBC34</strain>
    </source>
</reference>
<protein>
    <recommendedName>
        <fullName evidence="2">Cytochrome c-552/4 domain-containing protein</fullName>
    </recommendedName>
</protein>
<proteinExistence type="predicted"/>